<dbReference type="SUPFAM" id="SSF56784">
    <property type="entry name" value="HAD-like"/>
    <property type="match status" value="1"/>
</dbReference>
<dbReference type="Proteomes" id="UP001333102">
    <property type="component" value="Chromosome"/>
</dbReference>
<sequence length="252" mass="29062">MTTGTAMHERQPIRAILFDLDGTLNGIDMDQFLPRYFAALGEYLREWIEPQRLAREIWQATESLLQDRDVELTNAEKFRRRFLRDDPALRDLLYPLFDRFYEERFDALRSHAPIHPLAREAVETALDMGMRVVVATNPVFPEAAIRRRLAWAELADLPFQFVTTMENSHACKPHPEYFLEIVERLGVPPEHCLMVGNDRDEDLVAARLGMRTFWVTHLPIGRGISRVEPDGRGSLADLVAWLPGLARPDDGW</sequence>
<dbReference type="RefSeq" id="WP_324668636.1">
    <property type="nucleotide sequence ID" value="NZ_CP141614.1"/>
</dbReference>
<protein>
    <submittedName>
        <fullName evidence="2">HAD family hydrolase</fullName>
        <ecNumber evidence="2">3.1.3.-</ecNumber>
    </submittedName>
</protein>
<dbReference type="EMBL" id="CP141614">
    <property type="protein sequence ID" value="WRP14323.1"/>
    <property type="molecule type" value="Genomic_DNA"/>
</dbReference>
<dbReference type="Pfam" id="PF00702">
    <property type="entry name" value="Hydrolase"/>
    <property type="match status" value="1"/>
</dbReference>
<dbReference type="SFLD" id="SFLDS00003">
    <property type="entry name" value="Haloacid_Dehalogenase"/>
    <property type="match status" value="1"/>
</dbReference>
<dbReference type="EC" id="3.1.3.-" evidence="2"/>
<dbReference type="PANTHER" id="PTHR43316:SF3">
    <property type="entry name" value="HALOACID DEHALOGENASE, TYPE II (AFU_ORTHOLOGUE AFUA_2G07750)-RELATED"/>
    <property type="match status" value="1"/>
</dbReference>
<proteinExistence type="predicted"/>
<dbReference type="PANTHER" id="PTHR43316">
    <property type="entry name" value="HYDROLASE, HALOACID DELAHOGENASE-RELATED"/>
    <property type="match status" value="1"/>
</dbReference>
<dbReference type="InterPro" id="IPR051540">
    <property type="entry name" value="S-2-haloacid_dehalogenase"/>
</dbReference>
<dbReference type="Gene3D" id="3.40.50.1000">
    <property type="entry name" value="HAD superfamily/HAD-like"/>
    <property type="match status" value="1"/>
</dbReference>
<dbReference type="SFLD" id="SFLDG01129">
    <property type="entry name" value="C1.5:_HAD__Beta-PGM__Phosphata"/>
    <property type="match status" value="1"/>
</dbReference>
<reference evidence="3" key="1">
    <citation type="submission" date="2023-12" db="EMBL/GenBank/DDBJ databases">
        <title>Novel isolates from deep terrestrial aquifers shed light on the physiology and ecology of the class Limnochordia.</title>
        <authorList>
            <person name="Karnachuk O.V."/>
            <person name="Lukina A.P."/>
            <person name="Avakyan M.R."/>
            <person name="Kadnikov V."/>
            <person name="Begmatov S."/>
            <person name="Beletsky A.V."/>
            <person name="Mardanov A.V."/>
            <person name="Ravin N.V."/>
        </authorList>
    </citation>
    <scope>NUCLEOTIDE SEQUENCE [LARGE SCALE GENOMIC DNA]</scope>
    <source>
        <strain evidence="3">LN</strain>
    </source>
</reference>
<keyword evidence="1 2" id="KW-0378">Hydrolase</keyword>
<name>A0ABZ1BPD1_9FIRM</name>
<keyword evidence="3" id="KW-1185">Reference proteome</keyword>
<dbReference type="NCBIfam" id="TIGR01549">
    <property type="entry name" value="HAD-SF-IA-v1"/>
    <property type="match status" value="1"/>
</dbReference>
<evidence type="ECO:0000313" key="3">
    <source>
        <dbReference type="Proteomes" id="UP001333102"/>
    </source>
</evidence>
<dbReference type="InterPro" id="IPR036412">
    <property type="entry name" value="HAD-like_sf"/>
</dbReference>
<evidence type="ECO:0000313" key="2">
    <source>
        <dbReference type="EMBL" id="WRP14323.1"/>
    </source>
</evidence>
<gene>
    <name evidence="2" type="ORF">VLY81_13020</name>
</gene>
<evidence type="ECO:0000256" key="1">
    <source>
        <dbReference type="ARBA" id="ARBA00022801"/>
    </source>
</evidence>
<dbReference type="InterPro" id="IPR023214">
    <property type="entry name" value="HAD_sf"/>
</dbReference>
<dbReference type="InterPro" id="IPR006439">
    <property type="entry name" value="HAD-SF_hydro_IA"/>
</dbReference>
<accession>A0ABZ1BPD1</accession>
<dbReference type="GO" id="GO:0016787">
    <property type="term" value="F:hydrolase activity"/>
    <property type="evidence" value="ECO:0007669"/>
    <property type="project" value="UniProtKB-KW"/>
</dbReference>
<organism evidence="2 3">
    <name type="scientific">Geochorda subterranea</name>
    <dbReference type="NCBI Taxonomy" id="3109564"/>
    <lineage>
        <taxon>Bacteria</taxon>
        <taxon>Bacillati</taxon>
        <taxon>Bacillota</taxon>
        <taxon>Limnochordia</taxon>
        <taxon>Limnochordales</taxon>
        <taxon>Geochordaceae</taxon>
        <taxon>Geochorda</taxon>
    </lineage>
</organism>